<sequence length="380" mass="39805">MGKDYYNILGISKDADEDQVKKAYRKLALKYHPDKNSAADAEKKFHDISEAYEVLSDKNKRAVFDQYGEEGLKGGGGAGPGGPGGPGGAGGFPGGFGGFPGGGGHSFSFTSGPGGGMGGMGGAGFRPTNAEDIFKQFFSGFGGSAGGGFGDEDMGGFGASMGGMPDMSGMGGMGGMPGGMPGGAGGRNRTYQQQQQQSAPEKPPALVRNLPVALEDLAKGVTKRLKVTRKVRDGSGRSPDKILTVDVKPGWKAGTKIRFPNEGDEFPNGAMQDIEFVIEEKPHPTFSRRGDDLIVDLELTLLEALSGFTKTVKTLDGRTLPVSASSSRVIQPGQEERFPGEGMPISKKPGQKGDLIVRFVVKFPTHLTPAQKEGLRKILA</sequence>
<feature type="region of interest" description="Disordered" evidence="2">
    <location>
        <begin position="180"/>
        <end position="203"/>
    </location>
</feature>
<evidence type="ECO:0000313" key="4">
    <source>
        <dbReference type="EMBL" id="KAG0263505.1"/>
    </source>
</evidence>
<keyword evidence="1" id="KW-0143">Chaperone</keyword>
<proteinExistence type="predicted"/>
<dbReference type="PRINTS" id="PR00625">
    <property type="entry name" value="JDOMAIN"/>
</dbReference>
<dbReference type="GO" id="GO:0006413">
    <property type="term" value="P:translational initiation"/>
    <property type="evidence" value="ECO:0007669"/>
    <property type="project" value="TreeGrafter"/>
</dbReference>
<dbReference type="SMART" id="SM00271">
    <property type="entry name" value="DnaJ"/>
    <property type="match status" value="1"/>
</dbReference>
<dbReference type="PANTHER" id="PTHR24078:SF553">
    <property type="entry name" value="DNAJ HOMOLOG SUBFAMILY B MEMBER 5"/>
    <property type="match status" value="1"/>
</dbReference>
<dbReference type="PROSITE" id="PS50076">
    <property type="entry name" value="DNAJ_2"/>
    <property type="match status" value="1"/>
</dbReference>
<reference evidence="4" key="1">
    <citation type="journal article" date="2020" name="Fungal Divers.">
        <title>Resolving the Mortierellaceae phylogeny through synthesis of multi-gene phylogenetics and phylogenomics.</title>
        <authorList>
            <person name="Vandepol N."/>
            <person name="Liber J."/>
            <person name="Desiro A."/>
            <person name="Na H."/>
            <person name="Kennedy M."/>
            <person name="Barry K."/>
            <person name="Grigoriev I.V."/>
            <person name="Miller A.N."/>
            <person name="O'Donnell K."/>
            <person name="Stajich J.E."/>
            <person name="Bonito G."/>
        </authorList>
    </citation>
    <scope>NUCLEOTIDE SEQUENCE</scope>
    <source>
        <strain evidence="4">KOD948</strain>
    </source>
</reference>
<evidence type="ECO:0000256" key="2">
    <source>
        <dbReference type="SAM" id="MobiDB-lite"/>
    </source>
</evidence>
<evidence type="ECO:0000256" key="1">
    <source>
        <dbReference type="ARBA" id="ARBA00023186"/>
    </source>
</evidence>
<dbReference type="Pfam" id="PF00226">
    <property type="entry name" value="DnaJ"/>
    <property type="match status" value="1"/>
</dbReference>
<dbReference type="InterPro" id="IPR008971">
    <property type="entry name" value="HSP40/DnaJ_pept-bd"/>
</dbReference>
<dbReference type="GO" id="GO:0006457">
    <property type="term" value="P:protein folding"/>
    <property type="evidence" value="ECO:0007669"/>
    <property type="project" value="InterPro"/>
</dbReference>
<dbReference type="PROSITE" id="PS00636">
    <property type="entry name" value="DNAJ_1"/>
    <property type="match status" value="1"/>
</dbReference>
<comment type="caution">
    <text evidence="4">The sequence shown here is derived from an EMBL/GenBank/DDBJ whole genome shotgun (WGS) entry which is preliminary data.</text>
</comment>
<dbReference type="Proteomes" id="UP000726737">
    <property type="component" value="Unassembled WGS sequence"/>
</dbReference>
<dbReference type="Gene3D" id="1.10.287.110">
    <property type="entry name" value="DnaJ domain"/>
    <property type="match status" value="1"/>
</dbReference>
<feature type="compositionally biased region" description="Gly residues" evidence="2">
    <location>
        <begin position="112"/>
        <end position="124"/>
    </location>
</feature>
<dbReference type="OrthoDB" id="10250354at2759"/>
<evidence type="ECO:0000313" key="5">
    <source>
        <dbReference type="Proteomes" id="UP000726737"/>
    </source>
</evidence>
<dbReference type="FunFam" id="2.60.260.20:FF:000002">
    <property type="entry name" value="Dnaj homolog subfamily b member"/>
    <property type="match status" value="1"/>
</dbReference>
<keyword evidence="5" id="KW-1185">Reference proteome</keyword>
<dbReference type="PANTHER" id="PTHR24078">
    <property type="entry name" value="DNAJ HOMOLOG SUBFAMILY C MEMBER"/>
    <property type="match status" value="1"/>
</dbReference>
<dbReference type="EMBL" id="JAAAJA010000073">
    <property type="protein sequence ID" value="KAG0263505.1"/>
    <property type="molecule type" value="Genomic_DNA"/>
</dbReference>
<dbReference type="GO" id="GO:0051087">
    <property type="term" value="F:protein-folding chaperone binding"/>
    <property type="evidence" value="ECO:0007669"/>
    <property type="project" value="TreeGrafter"/>
</dbReference>
<evidence type="ECO:0000259" key="3">
    <source>
        <dbReference type="PROSITE" id="PS50076"/>
    </source>
</evidence>
<name>A0A9P6QC99_9FUNG</name>
<dbReference type="Pfam" id="PF01556">
    <property type="entry name" value="DnaJ_C"/>
    <property type="match status" value="1"/>
</dbReference>
<dbReference type="CDD" id="cd06257">
    <property type="entry name" value="DnaJ"/>
    <property type="match status" value="1"/>
</dbReference>
<feature type="compositionally biased region" description="Gly residues" evidence="2">
    <location>
        <begin position="73"/>
        <end position="105"/>
    </location>
</feature>
<dbReference type="Gene3D" id="2.60.260.20">
    <property type="entry name" value="Urease metallochaperone UreE, N-terminal domain"/>
    <property type="match status" value="2"/>
</dbReference>
<dbReference type="InterPro" id="IPR018253">
    <property type="entry name" value="DnaJ_domain_CS"/>
</dbReference>
<dbReference type="GO" id="GO:0051082">
    <property type="term" value="F:unfolded protein binding"/>
    <property type="evidence" value="ECO:0007669"/>
    <property type="project" value="InterPro"/>
</dbReference>
<feature type="domain" description="J" evidence="3">
    <location>
        <begin position="4"/>
        <end position="68"/>
    </location>
</feature>
<dbReference type="AlphaFoldDB" id="A0A9P6QC99"/>
<dbReference type="SUPFAM" id="SSF46565">
    <property type="entry name" value="Chaperone J-domain"/>
    <property type="match status" value="1"/>
</dbReference>
<organism evidence="4 5">
    <name type="scientific">Mortierella polycephala</name>
    <dbReference type="NCBI Taxonomy" id="41804"/>
    <lineage>
        <taxon>Eukaryota</taxon>
        <taxon>Fungi</taxon>
        <taxon>Fungi incertae sedis</taxon>
        <taxon>Mucoromycota</taxon>
        <taxon>Mortierellomycotina</taxon>
        <taxon>Mortierellomycetes</taxon>
        <taxon>Mortierellales</taxon>
        <taxon>Mortierellaceae</taxon>
        <taxon>Mortierella</taxon>
    </lineage>
</organism>
<accession>A0A9P6QC99</accession>
<dbReference type="SUPFAM" id="SSF49493">
    <property type="entry name" value="HSP40/DnaJ peptide-binding domain"/>
    <property type="match status" value="2"/>
</dbReference>
<feature type="region of interest" description="Disordered" evidence="2">
    <location>
        <begin position="324"/>
        <end position="347"/>
    </location>
</feature>
<dbReference type="CDD" id="cd10747">
    <property type="entry name" value="DnaJ_C"/>
    <property type="match status" value="1"/>
</dbReference>
<feature type="region of interest" description="Disordered" evidence="2">
    <location>
        <begin position="71"/>
        <end position="124"/>
    </location>
</feature>
<dbReference type="FunFam" id="2.60.260.20:FF:000013">
    <property type="entry name" value="DnaJ subfamily B member 11"/>
    <property type="match status" value="1"/>
</dbReference>
<dbReference type="InterPro" id="IPR002939">
    <property type="entry name" value="DnaJ_C"/>
</dbReference>
<gene>
    <name evidence="4" type="ORF">BG011_008676</name>
</gene>
<dbReference type="InterPro" id="IPR001623">
    <property type="entry name" value="DnaJ_domain"/>
</dbReference>
<dbReference type="InterPro" id="IPR051339">
    <property type="entry name" value="DnaJ_subfamily_B"/>
</dbReference>
<dbReference type="InterPro" id="IPR036869">
    <property type="entry name" value="J_dom_sf"/>
</dbReference>
<dbReference type="GO" id="GO:0005829">
    <property type="term" value="C:cytosol"/>
    <property type="evidence" value="ECO:0007669"/>
    <property type="project" value="TreeGrafter"/>
</dbReference>
<protein>
    <recommendedName>
        <fullName evidence="3">J domain-containing protein</fullName>
    </recommendedName>
</protein>